<dbReference type="NCBIfam" id="TIGR03843">
    <property type="entry name" value="SCO1664 family protein"/>
    <property type="match status" value="1"/>
</dbReference>
<reference evidence="2 3" key="1">
    <citation type="submission" date="2019-09" db="EMBL/GenBank/DDBJ databases">
        <title>Serinicoccus pratensis sp. nov., isolated from meadow soil.</title>
        <authorList>
            <person name="Zhang W."/>
        </authorList>
    </citation>
    <scope>NUCLEOTIDE SEQUENCE [LARGE SCALE GENOMIC DNA]</scope>
    <source>
        <strain evidence="2 3">W204</strain>
    </source>
</reference>
<gene>
    <name evidence="2" type="ORF">FY030_08035</name>
</gene>
<sequence>MSADDHPQESTESEALDAAGVSDEEALDLLRSATIEPVGVLTQASNLTLLVDVHDALGTATGHRAVYKPIRGERPLRDFPLGTLAAREVAAYLVSCTGRFEIVPPTVLRDGPLGEGSLQWWVDQDPERLADPSAGLVEVLPPGDLEPGWLPVVTGSDEEGHEVVVAHADDPRLRRMAVLDALLSNADRKAAHLTLDPRGRLRGFDHGLSLHVEDKLRTVLWGWAGQPLAADEMRAVEAVLEGLNGQLGAELAQLLSVPEVEALRARGLALTESGAFPDPPGDRYPLPWPLW</sequence>
<organism evidence="2 3">
    <name type="scientific">Ornithinimicrobium pratense</name>
    <dbReference type="NCBI Taxonomy" id="2593973"/>
    <lineage>
        <taxon>Bacteria</taxon>
        <taxon>Bacillati</taxon>
        <taxon>Actinomycetota</taxon>
        <taxon>Actinomycetes</taxon>
        <taxon>Micrococcales</taxon>
        <taxon>Ornithinimicrobiaceae</taxon>
        <taxon>Ornithinimicrobium</taxon>
    </lineage>
</organism>
<proteinExistence type="predicted"/>
<dbReference type="RefSeq" id="WP_158061060.1">
    <property type="nucleotide sequence ID" value="NZ_CP044427.1"/>
</dbReference>
<dbReference type="Proteomes" id="UP000326546">
    <property type="component" value="Chromosome"/>
</dbReference>
<feature type="region of interest" description="Disordered" evidence="1">
    <location>
        <begin position="1"/>
        <end position="20"/>
    </location>
</feature>
<dbReference type="OrthoDB" id="3423180at2"/>
<accession>A0A5J6V5T7</accession>
<dbReference type="EMBL" id="CP044427">
    <property type="protein sequence ID" value="QFG68674.1"/>
    <property type="molecule type" value="Genomic_DNA"/>
</dbReference>
<keyword evidence="3" id="KW-1185">Reference proteome</keyword>
<name>A0A5J6V5T7_9MICO</name>
<evidence type="ECO:0000256" key="1">
    <source>
        <dbReference type="SAM" id="MobiDB-lite"/>
    </source>
</evidence>
<protein>
    <submittedName>
        <fullName evidence="2">SCO1664 family protein</fullName>
    </submittedName>
</protein>
<evidence type="ECO:0000313" key="3">
    <source>
        <dbReference type="Proteomes" id="UP000326546"/>
    </source>
</evidence>
<evidence type="ECO:0000313" key="2">
    <source>
        <dbReference type="EMBL" id="QFG68674.1"/>
    </source>
</evidence>
<dbReference type="AlphaFoldDB" id="A0A5J6V5T7"/>
<dbReference type="InterPro" id="IPR022292">
    <property type="entry name" value="CHP03843"/>
</dbReference>
<dbReference type="KEGG" id="serw:FY030_08035"/>